<name>A0AC59EWY8_9VIRU</name>
<sequence length="448" mass="52591">MKAFDPIVYEDININEWLNLEDDNIIVILNYKQEDKNIYLALKKSYLFATTLNETYVNCKFTPDSVFLPKESYTGKKTYFNLGYYINKKILIENKKTASLLDKNKFFYVILDDEKECFIKKEYIALSFIGLYDEIKSLKKKNVSIDTKKRNVENATKINKKNMPHKLDVYFEKILAQALLNYSYHWDVPINTYLRIGEQYFTEQKYRFKEFAYRFGKTKELAVEAVKNKIVDLDRAFLEAATIHEDTKQIYWRGMKQPLAISEVGQTITIPNFFSISESSRVAYQFSKMQTTRCCIYKMIIDKGVPIINMINTTKFKREKEILLPRNLNYTIRSIDVSKLDKLKQVSYIITLQVSLARSDQFKLKSNCKEYNYGIIKALTDKTLIKELMGYKVEPKQTKKVEPKQTKKVEPKPTKTKKVEPTQTTTKKPRCPNGTRRSLITGNCEKKQ</sequence>
<proteinExistence type="predicted"/>
<gene>
    <name evidence="1" type="ORF">PGCG_00147</name>
</gene>
<evidence type="ECO:0000313" key="2">
    <source>
        <dbReference type="Proteomes" id="UP000204225"/>
    </source>
</evidence>
<accession>A0AC59EWY8</accession>
<dbReference type="EMBL" id="KC662249">
    <property type="protein sequence ID" value="AGM15459.1"/>
    <property type="molecule type" value="Genomic_DNA"/>
</dbReference>
<protein>
    <submittedName>
        <fullName evidence="1">Uncharacterized protein</fullName>
    </submittedName>
</protein>
<organism evidence="1 2">
    <name type="scientific">Phaeocystis globosa virus PgV-16T</name>
    <dbReference type="NCBI Taxonomy" id="3071227"/>
    <lineage>
        <taxon>Viruses</taxon>
        <taxon>Varidnaviria</taxon>
        <taxon>Bamfordvirae</taxon>
        <taxon>Nucleocytoviricota</taxon>
        <taxon>Megaviricetes</taxon>
        <taxon>Imitervirales</taxon>
        <taxon>Mesomimiviridae</taxon>
        <taxon>Tethysvirus</taxon>
        <taxon>Tethysvirus hollandense</taxon>
    </lineage>
</organism>
<evidence type="ECO:0000313" key="1">
    <source>
        <dbReference type="EMBL" id="AGM15459.1"/>
    </source>
</evidence>
<dbReference type="Proteomes" id="UP000204225">
    <property type="component" value="Segment"/>
</dbReference>
<keyword evidence="2" id="KW-1185">Reference proteome</keyword>
<reference evidence="1 2" key="1">
    <citation type="journal article" date="2013" name="Proc. Natl. Acad. Sci. U.S.A.">
        <title>Genome of Phaeocystis globosa virus PgV-16T highlights the common ancestry of the largest known DNA viruses infecting eukaryotes.</title>
        <authorList>
            <person name="Santini S."/>
            <person name="Jeudy S."/>
            <person name="Bartoli J."/>
            <person name="Poirot O."/>
            <person name="Lescot M."/>
            <person name="Abergel C."/>
            <person name="Barbe V."/>
            <person name="Wommack K.E."/>
            <person name="Noordeloos A.A."/>
            <person name="Brussaard C.P."/>
            <person name="Claverie J.M."/>
        </authorList>
    </citation>
    <scope>NUCLEOTIDE SEQUENCE [LARGE SCALE GENOMIC DNA]</scope>
    <source>
        <strain evidence="1 2">16T</strain>
    </source>
</reference>